<feature type="transmembrane region" description="Helical" evidence="1">
    <location>
        <begin position="61"/>
        <end position="81"/>
    </location>
</feature>
<organism evidence="2 3">
    <name type="scientific">Gaetbulibacter aquiaggeris</name>
    <dbReference type="NCBI Taxonomy" id="1735373"/>
    <lineage>
        <taxon>Bacteria</taxon>
        <taxon>Pseudomonadati</taxon>
        <taxon>Bacteroidota</taxon>
        <taxon>Flavobacteriia</taxon>
        <taxon>Flavobacteriales</taxon>
        <taxon>Flavobacteriaceae</taxon>
        <taxon>Gaetbulibacter</taxon>
    </lineage>
</organism>
<dbReference type="RefSeq" id="WP_395436967.1">
    <property type="nucleotide sequence ID" value="NZ_JBAWKC010000001.1"/>
</dbReference>
<gene>
    <name evidence="2" type="ORF">V8G56_02935</name>
</gene>
<sequence length="214" mass="25023">MLRNVPTYELFTVLIVVSLLFITLAKAFYPKRFNDFVSVIGSSKYLKIYLREQKFFDRFDALLFVNLILSVAIFSYICFHYDNAVLNPSNDDLFKLIMGIGIFVLIKVLLERLIGSLFEIDKLIDEYLFQKISYKNFLGLLLFPINLFLIYSFKPNLTIIYILIIILLIINVLGLITTIKTNQSLIKQNLFYFILYLCALEIAPYIIIYKVFIS</sequence>
<comment type="caution">
    <text evidence="2">The sequence shown here is derived from an EMBL/GenBank/DDBJ whole genome shotgun (WGS) entry which is preliminary data.</text>
</comment>
<reference evidence="2 3" key="1">
    <citation type="submission" date="2024-02" db="EMBL/GenBank/DDBJ databases">
        <title>A Gaetbulibacter species isolated from tidal flats and genomic insights of their niches.</title>
        <authorList>
            <person name="Ye Y."/>
        </authorList>
    </citation>
    <scope>NUCLEOTIDE SEQUENCE [LARGE SCALE GENOMIC DNA]</scope>
    <source>
        <strain evidence="2 3">KEM-8</strain>
    </source>
</reference>
<dbReference type="EMBL" id="JBAWKC010000001">
    <property type="protein sequence ID" value="MFH6767679.1"/>
    <property type="molecule type" value="Genomic_DNA"/>
</dbReference>
<evidence type="ECO:0000313" key="3">
    <source>
        <dbReference type="Proteomes" id="UP001610104"/>
    </source>
</evidence>
<feature type="transmembrane region" description="Helical" evidence="1">
    <location>
        <begin position="190"/>
        <end position="212"/>
    </location>
</feature>
<dbReference type="Pfam" id="PF14093">
    <property type="entry name" value="DUF4271"/>
    <property type="match status" value="1"/>
</dbReference>
<feature type="transmembrane region" description="Helical" evidence="1">
    <location>
        <begin position="134"/>
        <end position="153"/>
    </location>
</feature>
<accession>A0ABW7MLI2</accession>
<dbReference type="InterPro" id="IPR025367">
    <property type="entry name" value="DUF4271"/>
</dbReference>
<feature type="transmembrane region" description="Helical" evidence="1">
    <location>
        <begin position="6"/>
        <end position="29"/>
    </location>
</feature>
<evidence type="ECO:0000256" key="1">
    <source>
        <dbReference type="SAM" id="Phobius"/>
    </source>
</evidence>
<evidence type="ECO:0000313" key="2">
    <source>
        <dbReference type="EMBL" id="MFH6767679.1"/>
    </source>
</evidence>
<name>A0ABW7MLI2_9FLAO</name>
<keyword evidence="3" id="KW-1185">Reference proteome</keyword>
<keyword evidence="1" id="KW-0812">Transmembrane</keyword>
<feature type="transmembrane region" description="Helical" evidence="1">
    <location>
        <begin position="159"/>
        <end position="178"/>
    </location>
</feature>
<feature type="transmembrane region" description="Helical" evidence="1">
    <location>
        <begin position="93"/>
        <end position="114"/>
    </location>
</feature>
<protein>
    <submittedName>
        <fullName evidence="2">DUF4271 domain-containing protein</fullName>
    </submittedName>
</protein>
<proteinExistence type="predicted"/>
<keyword evidence="1" id="KW-1133">Transmembrane helix</keyword>
<dbReference type="Proteomes" id="UP001610104">
    <property type="component" value="Unassembled WGS sequence"/>
</dbReference>
<keyword evidence="1" id="KW-0472">Membrane</keyword>